<dbReference type="AlphaFoldDB" id="A0A8X9A5T3"/>
<proteinExistence type="predicted"/>
<organism evidence="1">
    <name type="scientific">Salvia splendens</name>
    <name type="common">Scarlet sage</name>
    <dbReference type="NCBI Taxonomy" id="180675"/>
    <lineage>
        <taxon>Eukaryota</taxon>
        <taxon>Viridiplantae</taxon>
        <taxon>Streptophyta</taxon>
        <taxon>Embryophyta</taxon>
        <taxon>Tracheophyta</taxon>
        <taxon>Spermatophyta</taxon>
        <taxon>Magnoliopsida</taxon>
        <taxon>eudicotyledons</taxon>
        <taxon>Gunneridae</taxon>
        <taxon>Pentapetalae</taxon>
        <taxon>asterids</taxon>
        <taxon>lamiids</taxon>
        <taxon>Lamiales</taxon>
        <taxon>Lamiaceae</taxon>
        <taxon>Nepetoideae</taxon>
        <taxon>Mentheae</taxon>
        <taxon>Salviinae</taxon>
        <taxon>Salvia</taxon>
        <taxon>Salvia subgen. Calosphace</taxon>
        <taxon>core Calosphace</taxon>
    </lineage>
</organism>
<reference evidence="1" key="1">
    <citation type="submission" date="2018-01" db="EMBL/GenBank/DDBJ databases">
        <authorList>
            <person name="Mao J.F."/>
        </authorList>
    </citation>
    <scope>NUCLEOTIDE SEQUENCE</scope>
    <source>
        <strain evidence="1">Huo1</strain>
        <tissue evidence="1">Leaf</tissue>
    </source>
</reference>
<comment type="caution">
    <text evidence="1">The sequence shown here is derived from an EMBL/GenBank/DDBJ whole genome shotgun (WGS) entry which is preliminary data.</text>
</comment>
<gene>
    <name evidence="1" type="ORF">SASPL_112136</name>
</gene>
<reference evidence="1" key="2">
    <citation type="submission" date="2020-08" db="EMBL/GenBank/DDBJ databases">
        <title>Plant Genome Project.</title>
        <authorList>
            <person name="Zhang R.-G."/>
        </authorList>
    </citation>
    <scope>NUCLEOTIDE SEQUENCE</scope>
    <source>
        <strain evidence="1">Huo1</strain>
        <tissue evidence="1">Leaf</tissue>
    </source>
</reference>
<dbReference type="NCBIfam" id="TIGR01571">
    <property type="entry name" value="A_thal_Cys_rich"/>
    <property type="match status" value="2"/>
</dbReference>
<dbReference type="Proteomes" id="UP000298416">
    <property type="component" value="Unassembled WGS sequence"/>
</dbReference>
<evidence type="ECO:0000313" key="1">
    <source>
        <dbReference type="EMBL" id="KAG6427889.1"/>
    </source>
</evidence>
<dbReference type="Pfam" id="PF04749">
    <property type="entry name" value="PLAC8"/>
    <property type="match status" value="1"/>
</dbReference>
<dbReference type="EMBL" id="PNBA02000004">
    <property type="protein sequence ID" value="KAG6427889.1"/>
    <property type="molecule type" value="Genomic_DNA"/>
</dbReference>
<evidence type="ECO:0008006" key="3">
    <source>
        <dbReference type="Google" id="ProtNLM"/>
    </source>
</evidence>
<dbReference type="InterPro" id="IPR006461">
    <property type="entry name" value="PLAC_motif_containing"/>
</dbReference>
<keyword evidence="2" id="KW-1185">Reference proteome</keyword>
<name>A0A8X9A5T3_SALSN</name>
<protein>
    <recommendedName>
        <fullName evidence="3">PLAC8 family protein</fullName>
    </recommendedName>
</protein>
<sequence>MVGQNTYVPPRYIPLGQSDAEADVVPTPADVDPRSQHNSSVPGQWSSGICACFDDMQSCCVGLICPCYLFGRNAESLGSGTLIGSCMMHFVLWALVNTLCCVMTEGAMLGAPGCLAACYACGYRRTLRENYNLEHHTMCMKAFDKISPANKSQHLVFGMQEAPCGDFVTHFFCHLCAICQEYREIRERSQDLNSSSRNMVELAAPPVQNMGPASPK</sequence>
<accession>A0A8X9A5T3</accession>
<dbReference type="PANTHER" id="PTHR15907">
    <property type="entry name" value="DUF614 FAMILY PROTEIN-RELATED"/>
    <property type="match status" value="1"/>
</dbReference>
<evidence type="ECO:0000313" key="2">
    <source>
        <dbReference type="Proteomes" id="UP000298416"/>
    </source>
</evidence>